<dbReference type="PANTHER" id="PTHR36299:SF3">
    <property type="entry name" value="FI03431P"/>
    <property type="match status" value="1"/>
</dbReference>
<name>W8C4U9_CERCA</name>
<dbReference type="GeneID" id="101452084"/>
<feature type="domain" description="DUF4773" evidence="2">
    <location>
        <begin position="159"/>
        <end position="274"/>
    </location>
</feature>
<feature type="compositionally biased region" description="Basic residues" evidence="1">
    <location>
        <begin position="431"/>
        <end position="446"/>
    </location>
</feature>
<dbReference type="AlphaFoldDB" id="W8C4U9"/>
<dbReference type="InterPro" id="IPR031941">
    <property type="entry name" value="DUF4773"/>
</dbReference>
<feature type="compositionally biased region" description="Low complexity" evidence="1">
    <location>
        <begin position="415"/>
        <end position="430"/>
    </location>
</feature>
<dbReference type="EMBL" id="GAMC01002152">
    <property type="protein sequence ID" value="JAC04404.1"/>
    <property type="molecule type" value="mRNA"/>
</dbReference>
<protein>
    <recommendedName>
        <fullName evidence="2">DUF4773 domain-containing protein</fullName>
    </recommendedName>
</protein>
<reference evidence="3" key="2">
    <citation type="journal article" date="2014" name="BMC Genomics">
        <title>A genomic perspective to assessing quality of mass-reared SIT flies used in Mediterranean fruit fly (Ceratitis capitata) eradication in California.</title>
        <authorList>
            <person name="Calla B."/>
            <person name="Hall B."/>
            <person name="Hou S."/>
            <person name="Geib S.M."/>
        </authorList>
    </citation>
    <scope>NUCLEOTIDE SEQUENCE</scope>
</reference>
<dbReference type="PANTHER" id="PTHR36299">
    <property type="entry name" value="AGAP008005-PA"/>
    <property type="match status" value="1"/>
</dbReference>
<evidence type="ECO:0000259" key="2">
    <source>
        <dbReference type="Pfam" id="PF15998"/>
    </source>
</evidence>
<accession>W8C4U9</accession>
<feature type="region of interest" description="Disordered" evidence="1">
    <location>
        <begin position="281"/>
        <end position="451"/>
    </location>
</feature>
<evidence type="ECO:0000313" key="3">
    <source>
        <dbReference type="EMBL" id="JAC04404.1"/>
    </source>
</evidence>
<dbReference type="RefSeq" id="XP_023158725.1">
    <property type="nucleotide sequence ID" value="XM_023302957.1"/>
</dbReference>
<feature type="compositionally biased region" description="Basic and acidic residues" evidence="1">
    <location>
        <begin position="386"/>
        <end position="399"/>
    </location>
</feature>
<sequence length="467" mass="49429">MRYQDILLGIIVAALMTFICADAKTVFRRADKISHPFQRLNLPPEEIDPNVAPLDPQHIESLNSEDVSGAGVDESTQQFADEVLDQADEATAAAAVTDEVVNEAANEIEETVATAAPAVATPAVAAASPAAASSAGATAAATEATTVQNQDDPSPISKYCKCTDDHCDCCRQFNLPLIPVRGPGCAKITYLGNERMSVSIKYGDITLATRTISGKRAKPICVGLPGGYSKFCGRVYGLSRAKNDFKACLGFELRAEDEVEAALRVSCFKFGPEGLRVAEAEPLPVEVNKDEDDDDIFGFGAGGDDDDDDDYDDETDEAEEEEEDETDEDDDAEENDDDDTEAPADADYGGFSLAGLLDELDDDDDEKPAAPAAVTTPANSAPTSRIADHKDNAQGKEDNGAAASEGHVESAGDEATLTPAPAVADATTVKSTKKSKKARKQKKKKTAAAGENDFALEVLNGILDFFN</sequence>
<proteinExistence type="evidence at transcript level"/>
<reference evidence="3" key="1">
    <citation type="submission" date="2013-07" db="EMBL/GenBank/DDBJ databases">
        <authorList>
            <person name="Geib S."/>
        </authorList>
    </citation>
    <scope>NUCLEOTIDE SEQUENCE</scope>
</reference>
<dbReference type="KEGG" id="ccat:101452084"/>
<feature type="compositionally biased region" description="Acidic residues" evidence="1">
    <location>
        <begin position="303"/>
        <end position="344"/>
    </location>
</feature>
<evidence type="ECO:0000256" key="1">
    <source>
        <dbReference type="SAM" id="MobiDB-lite"/>
    </source>
</evidence>
<dbReference type="Pfam" id="PF15998">
    <property type="entry name" value="DUF4773"/>
    <property type="match status" value="1"/>
</dbReference>
<dbReference type="OrthoDB" id="5952164at2759"/>
<feature type="compositionally biased region" description="Low complexity" evidence="1">
    <location>
        <begin position="369"/>
        <end position="383"/>
    </location>
</feature>
<organism evidence="3">
    <name type="scientific">Ceratitis capitata</name>
    <name type="common">Mediterranean fruit fly</name>
    <name type="synonym">Tephritis capitata</name>
    <dbReference type="NCBI Taxonomy" id="7213"/>
    <lineage>
        <taxon>Eukaryota</taxon>
        <taxon>Metazoa</taxon>
        <taxon>Ecdysozoa</taxon>
        <taxon>Arthropoda</taxon>
        <taxon>Hexapoda</taxon>
        <taxon>Insecta</taxon>
        <taxon>Pterygota</taxon>
        <taxon>Neoptera</taxon>
        <taxon>Endopterygota</taxon>
        <taxon>Diptera</taxon>
        <taxon>Brachycera</taxon>
        <taxon>Muscomorpha</taxon>
        <taxon>Tephritoidea</taxon>
        <taxon>Tephritidae</taxon>
        <taxon>Ceratitis</taxon>
        <taxon>Ceratitis</taxon>
    </lineage>
</organism>